<feature type="binding site" evidence="9">
    <location>
        <position position="160"/>
    </location>
    <ligand>
        <name>Zn(2+)</name>
        <dbReference type="ChEBI" id="CHEBI:29105"/>
        <note>catalytic</note>
    </ligand>
</feature>
<comment type="function">
    <text evidence="9 10">Catalyzes hydrolysis of the D-alanyl-D-alanine dipeptide.</text>
</comment>
<keyword evidence="2 9" id="KW-0645">Protease</keyword>
<feature type="binding site" evidence="9">
    <location>
        <position position="99"/>
    </location>
    <ligand>
        <name>Zn(2+)</name>
        <dbReference type="ChEBI" id="CHEBI:29105"/>
        <note>catalytic</note>
    </ligand>
</feature>
<dbReference type="EMBL" id="CP014525">
    <property type="protein sequence ID" value="AMW34515.1"/>
    <property type="molecule type" value="Genomic_DNA"/>
</dbReference>
<gene>
    <name evidence="9" type="primary">ddpX</name>
    <name evidence="11" type="ORF">AY555_04205</name>
</gene>
<dbReference type="GO" id="GO:0160237">
    <property type="term" value="F:D-Ala-D-Ala dipeptidase activity"/>
    <property type="evidence" value="ECO:0007669"/>
    <property type="project" value="UniProtKB-EC"/>
</dbReference>
<dbReference type="Gene3D" id="3.30.1380.10">
    <property type="match status" value="1"/>
</dbReference>
<evidence type="ECO:0000256" key="8">
    <source>
        <dbReference type="ARBA" id="ARBA00023316"/>
    </source>
</evidence>
<evidence type="ECO:0000313" key="11">
    <source>
        <dbReference type="EMBL" id="AMW34515.1"/>
    </source>
</evidence>
<dbReference type="PANTHER" id="PTHR43126">
    <property type="entry name" value="D-ALANYL-D-ALANINE DIPEPTIDASE"/>
    <property type="match status" value="1"/>
</dbReference>
<evidence type="ECO:0000256" key="7">
    <source>
        <dbReference type="ARBA" id="ARBA00023049"/>
    </source>
</evidence>
<dbReference type="RefSeq" id="WP_066133855.1">
    <property type="nucleotide sequence ID" value="NZ_CP014525.1"/>
</dbReference>
<evidence type="ECO:0000256" key="1">
    <source>
        <dbReference type="ARBA" id="ARBA00001362"/>
    </source>
</evidence>
<comment type="cofactor">
    <cofactor evidence="9">
        <name>Zn(2+)</name>
        <dbReference type="ChEBI" id="CHEBI:29105"/>
    </cofactor>
    <text evidence="9">Binds 1 zinc ion per subunit.</text>
</comment>
<dbReference type="GO" id="GO:0008237">
    <property type="term" value="F:metallopeptidase activity"/>
    <property type="evidence" value="ECO:0007669"/>
    <property type="project" value="UniProtKB-KW"/>
</dbReference>
<dbReference type="GO" id="GO:0071555">
    <property type="term" value="P:cell wall organization"/>
    <property type="evidence" value="ECO:0007669"/>
    <property type="project" value="UniProtKB-KW"/>
</dbReference>
<evidence type="ECO:0000256" key="6">
    <source>
        <dbReference type="ARBA" id="ARBA00022997"/>
    </source>
</evidence>
<dbReference type="GeneID" id="53316353"/>
<keyword evidence="5 9" id="KW-0862">Zinc</keyword>
<dbReference type="KEGG" id="hjo:AY555_04205"/>
<dbReference type="SUPFAM" id="SSF55166">
    <property type="entry name" value="Hedgehog/DD-peptidase"/>
    <property type="match status" value="1"/>
</dbReference>
<dbReference type="AlphaFoldDB" id="A0A143DCS8"/>
<evidence type="ECO:0000313" key="12">
    <source>
        <dbReference type="Proteomes" id="UP000076066"/>
    </source>
</evidence>
<sequence>MLVEISSGSGLVLDIAYATGNNFTGAPVYARAACFLVPEAAQALDRAAALAMGQGLRLCVFDAFRPTEAQKILWNFFPNPEFVADPAVGSTHSRGVAVDLTLLDAATGVALDMGTPFDDFTPDSHHGVTTLPATVQRNRLTLLGLMRLVGFEHLETEWWHYNLSSPERWPLLDDMAFQTRMMPHHAYSCP</sequence>
<dbReference type="CDD" id="cd14840">
    <property type="entry name" value="D-Ala-D-Ala_dipeptidase_Aad"/>
    <property type="match status" value="1"/>
</dbReference>
<evidence type="ECO:0000256" key="3">
    <source>
        <dbReference type="ARBA" id="ARBA00022723"/>
    </source>
</evidence>
<dbReference type="EC" id="3.4.13.22" evidence="9 10"/>
<evidence type="ECO:0000256" key="9">
    <source>
        <dbReference type="HAMAP-Rule" id="MF_01924"/>
    </source>
</evidence>
<keyword evidence="8 10" id="KW-0961">Cell wall biogenesis/degradation</keyword>
<keyword evidence="12" id="KW-1185">Reference proteome</keyword>
<proteinExistence type="inferred from homology"/>
<keyword evidence="7 9" id="KW-0482">Metalloprotease</keyword>
<dbReference type="HAMAP" id="MF_01924">
    <property type="entry name" value="A_A_dipeptidase"/>
    <property type="match status" value="1"/>
</dbReference>
<name>A0A143DCS8_9PROT</name>
<accession>A0A143DCS8</accession>
<feature type="active site" description="Proton donor/acceptor" evidence="9">
    <location>
        <position position="157"/>
    </location>
</feature>
<organism evidence="11 12">
    <name type="scientific">Haematospirillum jordaniae</name>
    <dbReference type="NCBI Taxonomy" id="1549855"/>
    <lineage>
        <taxon>Bacteria</taxon>
        <taxon>Pseudomonadati</taxon>
        <taxon>Pseudomonadota</taxon>
        <taxon>Alphaproteobacteria</taxon>
        <taxon>Rhodospirillales</taxon>
        <taxon>Novispirillaceae</taxon>
        <taxon>Haematospirillum</taxon>
    </lineage>
</organism>
<comment type="catalytic activity">
    <reaction evidence="1 9 10">
        <text>D-alanyl-D-alanine + H2O = 2 D-alanine</text>
        <dbReference type="Rhea" id="RHEA:20661"/>
        <dbReference type="ChEBI" id="CHEBI:15377"/>
        <dbReference type="ChEBI" id="CHEBI:57416"/>
        <dbReference type="ChEBI" id="CHEBI:57822"/>
        <dbReference type="EC" id="3.4.13.22"/>
    </reaction>
</comment>
<dbReference type="Pfam" id="PF01427">
    <property type="entry name" value="Peptidase_M15"/>
    <property type="match status" value="1"/>
</dbReference>
<comment type="similarity">
    <text evidence="9 10">Belongs to the peptidase M15D family.</text>
</comment>
<dbReference type="InterPro" id="IPR000755">
    <property type="entry name" value="A_A_dipeptidase"/>
</dbReference>
<dbReference type="STRING" id="1549855.AY555_04205"/>
<dbReference type="InterPro" id="IPR009045">
    <property type="entry name" value="Zn_M74/Hedgehog-like"/>
</dbReference>
<feature type="site" description="Transition state stabilizer" evidence="9">
    <location>
        <position position="65"/>
    </location>
</feature>
<dbReference type="GO" id="GO:0006508">
    <property type="term" value="P:proteolysis"/>
    <property type="evidence" value="ECO:0007669"/>
    <property type="project" value="UniProtKB-KW"/>
</dbReference>
<keyword evidence="6 9" id="KW-0224">Dipeptidase</keyword>
<dbReference type="OrthoDB" id="9801430at2"/>
<keyword evidence="4 9" id="KW-0378">Hydrolase</keyword>
<dbReference type="PIRSF" id="PIRSF026671">
    <property type="entry name" value="AA_dipeptidase"/>
    <property type="match status" value="1"/>
</dbReference>
<evidence type="ECO:0000256" key="2">
    <source>
        <dbReference type="ARBA" id="ARBA00022670"/>
    </source>
</evidence>
<protein>
    <recommendedName>
        <fullName evidence="9 10">D-alanyl-D-alanine dipeptidase</fullName>
        <shortName evidence="9 10">D-Ala-D-Ala dipeptidase</shortName>
        <ecNumber evidence="9 10">3.4.13.22</ecNumber>
    </recommendedName>
</protein>
<dbReference type="Proteomes" id="UP000076066">
    <property type="component" value="Chromosome"/>
</dbReference>
<dbReference type="NCBIfam" id="NF007557">
    <property type="entry name" value="PRK10178.1"/>
    <property type="match status" value="1"/>
</dbReference>
<dbReference type="GO" id="GO:0008270">
    <property type="term" value="F:zinc ion binding"/>
    <property type="evidence" value="ECO:0007669"/>
    <property type="project" value="UniProtKB-UniRule"/>
</dbReference>
<keyword evidence="3 9" id="KW-0479">Metal-binding</keyword>
<reference evidence="11 12" key="1">
    <citation type="submission" date="2016-02" db="EMBL/GenBank/DDBJ databases">
        <title>Complete Genome of H5569, the type strain of the newly described species Haematospirillium jordaniae.</title>
        <authorList>
            <person name="Nicholson A.C."/>
            <person name="Humrighouse B.W."/>
            <person name="Loparov V."/>
            <person name="McQuiston J.R."/>
        </authorList>
    </citation>
    <scope>NUCLEOTIDE SEQUENCE [LARGE SCALE GENOMIC DNA]</scope>
    <source>
        <strain evidence="11 12">H5569</strain>
    </source>
</reference>
<evidence type="ECO:0000256" key="4">
    <source>
        <dbReference type="ARBA" id="ARBA00022801"/>
    </source>
</evidence>
<evidence type="ECO:0000256" key="10">
    <source>
        <dbReference type="PIRNR" id="PIRNR026671"/>
    </source>
</evidence>
<evidence type="ECO:0000256" key="5">
    <source>
        <dbReference type="ARBA" id="ARBA00022833"/>
    </source>
</evidence>
<feature type="binding site" evidence="9">
    <location>
        <position position="92"/>
    </location>
    <ligand>
        <name>Zn(2+)</name>
        <dbReference type="ChEBI" id="CHEBI:29105"/>
        <note>catalytic</note>
    </ligand>
</feature>
<dbReference type="PANTHER" id="PTHR43126:SF1">
    <property type="entry name" value="D-ALANYL-D-ALANINE DIPEPTIDASE"/>
    <property type="match status" value="1"/>
</dbReference>